<keyword evidence="3" id="KW-1185">Reference proteome</keyword>
<accession>A0ABS5RMW8</accession>
<dbReference type="InterPro" id="IPR044857">
    <property type="entry name" value="T7SS_EccB_R1"/>
</dbReference>
<dbReference type="InterPro" id="IPR007795">
    <property type="entry name" value="T7SS_EccB"/>
</dbReference>
<gene>
    <name evidence="2" type="ORF">KIH27_18835</name>
</gene>
<protein>
    <submittedName>
        <fullName evidence="2">Type VII secretion protein EccB</fullName>
    </submittedName>
</protein>
<dbReference type="RefSeq" id="WP_214094498.1">
    <property type="nucleotide sequence ID" value="NZ_JAHCLR010000051.1"/>
</dbReference>
<keyword evidence="1" id="KW-0812">Transmembrane</keyword>
<feature type="transmembrane region" description="Helical" evidence="1">
    <location>
        <begin position="38"/>
        <end position="57"/>
    </location>
</feature>
<keyword evidence="1" id="KW-1133">Transmembrane helix</keyword>
<dbReference type="Proteomes" id="UP001519535">
    <property type="component" value="Unassembled WGS sequence"/>
</dbReference>
<dbReference type="PANTHER" id="PTHR40765:SF2">
    <property type="entry name" value="ESX-2 SECRETION SYSTEM ATPASE ECCB2"/>
    <property type="match status" value="1"/>
</dbReference>
<dbReference type="EMBL" id="JAHCLR010000051">
    <property type="protein sequence ID" value="MBS9535645.1"/>
    <property type="molecule type" value="Genomic_DNA"/>
</dbReference>
<evidence type="ECO:0000313" key="2">
    <source>
        <dbReference type="EMBL" id="MBS9535645.1"/>
    </source>
</evidence>
<evidence type="ECO:0000313" key="3">
    <source>
        <dbReference type="Proteomes" id="UP001519535"/>
    </source>
</evidence>
<sequence>MDRHPPALQHDAHRYRVRRLEAALLGVDRRAVRGPSAVAGWLLAAALTTGCALLAWVRPVAVTDAPILLDAESGTLYVRLDETLHPVLNLTSARLIAGADAVPHPVPAAVIGRSRRGPALGIPGAPQTLGTALTGPFGWAICDTGGGATAVLAGLDPPAPLDPQQAVPVTSTVSGATYLLYRGRRIAVDPGAVPAVANPVPALLLGALPEAPPNTEIPDRLAVLPTGTTLCVHWRPDDPAAELSAGLPALPTAPVGLAQADGAGPALDGVYLPPGRSAYVRAVGVSGAAGTAGARYLICDTGVRYPIDDDVVARSLGLPGEPSPVPWPMLTGLPVGPLLSRDAALRPPAR</sequence>
<proteinExistence type="predicted"/>
<reference evidence="2 3" key="1">
    <citation type="submission" date="2021-05" db="EMBL/GenBank/DDBJ databases">
        <title>Mycobacterium acidophilum sp. nov., an extremely acid-tolerant member of the genus Mycobacterium.</title>
        <authorList>
            <person name="Xia J."/>
        </authorList>
    </citation>
    <scope>NUCLEOTIDE SEQUENCE [LARGE SCALE GENOMIC DNA]</scope>
    <source>
        <strain evidence="2 3">M1</strain>
    </source>
</reference>
<evidence type="ECO:0000256" key="1">
    <source>
        <dbReference type="SAM" id="Phobius"/>
    </source>
</evidence>
<organism evidence="2 3">
    <name type="scientific">Mycolicibacter acidiphilus</name>
    <dbReference type="NCBI Taxonomy" id="2835306"/>
    <lineage>
        <taxon>Bacteria</taxon>
        <taxon>Bacillati</taxon>
        <taxon>Actinomycetota</taxon>
        <taxon>Actinomycetes</taxon>
        <taxon>Mycobacteriales</taxon>
        <taxon>Mycobacteriaceae</taxon>
        <taxon>Mycolicibacter</taxon>
    </lineage>
</organism>
<comment type="caution">
    <text evidence="2">The sequence shown here is derived from an EMBL/GenBank/DDBJ whole genome shotgun (WGS) entry which is preliminary data.</text>
</comment>
<name>A0ABS5RMW8_9MYCO</name>
<keyword evidence="1" id="KW-0472">Membrane</keyword>
<dbReference type="Gene3D" id="3.30.2390.20">
    <property type="entry name" value="Type VII secretion system EccB, repeat 1 domain"/>
    <property type="match status" value="1"/>
</dbReference>
<dbReference type="PANTHER" id="PTHR40765">
    <property type="entry name" value="ESX-2 SECRETION SYSTEM ATPASE ECCB2"/>
    <property type="match status" value="1"/>
</dbReference>
<dbReference type="Pfam" id="PF05108">
    <property type="entry name" value="T7SS_ESX1_EccB"/>
    <property type="match status" value="2"/>
</dbReference>